<dbReference type="PANTHER" id="PTHR42951:SF14">
    <property type="entry name" value="METALLO-BETA-LACTAMASE SUPERFAMILY PROTEIN"/>
    <property type="match status" value="1"/>
</dbReference>
<dbReference type="OrthoDB" id="9802248at2"/>
<dbReference type="Proteomes" id="UP000198817">
    <property type="component" value="Unassembled WGS sequence"/>
</dbReference>
<evidence type="ECO:0000259" key="1">
    <source>
        <dbReference type="SMART" id="SM00849"/>
    </source>
</evidence>
<dbReference type="InterPro" id="IPR001279">
    <property type="entry name" value="Metallo-B-lactamas"/>
</dbReference>
<dbReference type="InterPro" id="IPR036866">
    <property type="entry name" value="RibonucZ/Hydroxyglut_hydro"/>
</dbReference>
<reference evidence="2 3" key="1">
    <citation type="submission" date="2016-10" db="EMBL/GenBank/DDBJ databases">
        <authorList>
            <person name="de Groot N.N."/>
        </authorList>
    </citation>
    <scope>NUCLEOTIDE SEQUENCE [LARGE SCALE GENOMIC DNA]</scope>
    <source>
        <strain evidence="2 3">KHGC13</strain>
    </source>
</reference>
<dbReference type="InterPro" id="IPR050855">
    <property type="entry name" value="NDM-1-like"/>
</dbReference>
<feature type="domain" description="Metallo-beta-lactamase" evidence="1">
    <location>
        <begin position="40"/>
        <end position="244"/>
    </location>
</feature>
<keyword evidence="3" id="KW-1185">Reference proteome</keyword>
<dbReference type="SMART" id="SM00849">
    <property type="entry name" value="Lactamase_B"/>
    <property type="match status" value="1"/>
</dbReference>
<dbReference type="STRING" id="155865.SAMN05216515_10475"/>
<protein>
    <submittedName>
        <fullName evidence="2">Glyoxylase, beta-lactamase superfamily II</fullName>
    </submittedName>
</protein>
<evidence type="ECO:0000313" key="2">
    <source>
        <dbReference type="EMBL" id="SFU41729.1"/>
    </source>
</evidence>
<name>A0A1I7FZV1_9FIRM</name>
<dbReference type="AlphaFoldDB" id="A0A1I7FZV1"/>
<organism evidence="2 3">
    <name type="scientific">Eubacterium pyruvativorans</name>
    <dbReference type="NCBI Taxonomy" id="155865"/>
    <lineage>
        <taxon>Bacteria</taxon>
        <taxon>Bacillati</taxon>
        <taxon>Bacillota</taxon>
        <taxon>Clostridia</taxon>
        <taxon>Eubacteriales</taxon>
        <taxon>Eubacteriaceae</taxon>
        <taxon>Eubacterium</taxon>
    </lineage>
</organism>
<dbReference type="Gene3D" id="3.60.15.10">
    <property type="entry name" value="Ribonuclease Z/Hydroxyacylglutathione hydrolase-like"/>
    <property type="match status" value="1"/>
</dbReference>
<sequence length="345" mass="38989">MKYEGQEKDRRLTVEEFSCSNVTGTLRHVKGNTWYLEGDVSVPVVLTGPGQAVLLDSGYYGKSTEPLMEMLDANGLKPLAVLTSHYHPDHVGNHLALREKYGTELIMSRKTAGVLEEPEIIAMTYWQMNPVWVREHLGFMKIRPDRVFDGNDGCTGIDECAGAAENGSVIRAGGADFRVIPLPGHTMDQVGYVTPDGVLYAADAMLERDFLAHAKLPTARSWTVDLETKAGIPAGNYPAVILAHRGCVQGPEILRLSRENIRDRHRRAEELYDVLARRGRELTLEEIQNTLWRALELRTKQELKIRIFQRNVFCLVRYLEDTGRVKEESRDGKVLYRLRKGENEN</sequence>
<dbReference type="RefSeq" id="WP_090470314.1">
    <property type="nucleotide sequence ID" value="NZ_FOWF01000004.1"/>
</dbReference>
<gene>
    <name evidence="2" type="ORF">SAMN05216508_10456</name>
</gene>
<dbReference type="SUPFAM" id="SSF56281">
    <property type="entry name" value="Metallo-hydrolase/oxidoreductase"/>
    <property type="match status" value="1"/>
</dbReference>
<dbReference type="EMBL" id="FPBT01000004">
    <property type="protein sequence ID" value="SFU41729.1"/>
    <property type="molecule type" value="Genomic_DNA"/>
</dbReference>
<proteinExistence type="predicted"/>
<dbReference type="PANTHER" id="PTHR42951">
    <property type="entry name" value="METALLO-BETA-LACTAMASE DOMAIN-CONTAINING"/>
    <property type="match status" value="1"/>
</dbReference>
<dbReference type="Pfam" id="PF00753">
    <property type="entry name" value="Lactamase_B"/>
    <property type="match status" value="1"/>
</dbReference>
<evidence type="ECO:0000313" key="3">
    <source>
        <dbReference type="Proteomes" id="UP000198817"/>
    </source>
</evidence>
<accession>A0A1I7FZV1</accession>